<gene>
    <name evidence="2" type="ORF">AX245_06870</name>
    <name evidence="3" type="ORF">C4618_03485</name>
</gene>
<protein>
    <submittedName>
        <fullName evidence="3">DUF2974 domain-containing protein</fullName>
    </submittedName>
</protein>
<organism evidence="2 4">
    <name type="scientific">Streptococcus agalactiae</name>
    <dbReference type="NCBI Taxonomy" id="1311"/>
    <lineage>
        <taxon>Bacteria</taxon>
        <taxon>Bacillati</taxon>
        <taxon>Bacillota</taxon>
        <taxon>Bacilli</taxon>
        <taxon>Lactobacillales</taxon>
        <taxon>Streptococcaceae</taxon>
        <taxon>Streptococcus</taxon>
    </lineage>
</organism>
<accession>A0A0E1EKR6</accession>
<dbReference type="InterPro" id="IPR029058">
    <property type="entry name" value="AB_hydrolase_fold"/>
</dbReference>
<reference evidence="3 5" key="2">
    <citation type="journal article" date="2018" name="Emerg. Microbes Infect.">
        <title>Phenotypic and molecular analysis of nontypeable Group B streptococci: identification of cps2a and hybrid cps2a/cps5 Group B streptococcal capsule gene clusters.</title>
        <authorList>
            <person name="Alhhazmi A."/>
            <person name="Tyrrell G.J."/>
        </authorList>
    </citation>
    <scope>NUCLEOTIDE SEQUENCE [LARGE SCALE GENOMIC DNA]</scope>
    <source>
        <strain evidence="3 5">PLGBS17</strain>
    </source>
</reference>
<dbReference type="Gene3D" id="3.40.50.1820">
    <property type="entry name" value="alpha/beta hydrolase"/>
    <property type="match status" value="1"/>
</dbReference>
<proteinExistence type="predicted"/>
<comment type="caution">
    <text evidence="2">The sequence shown here is derived from an EMBL/GenBank/DDBJ whole genome shotgun (WGS) entry which is preliminary data.</text>
</comment>
<dbReference type="KEGG" id="sage:EN72_01595"/>
<dbReference type="RefSeq" id="WP_000073528.1">
    <property type="nucleotide sequence ID" value="NZ_BCNI01000029.1"/>
</dbReference>
<sequence>MSNWNLDNFDNLHSSLAESAYNSRPNSFPELFETDSVTEVKFSQPSEDNKGQITQGGTNLPNDGIVYLQPDKSLKSIDENVKVLIPDVNGGYHTEHYVTHSYQKGVLTDDKAGFNAYYLSDTEKIDSTTKHTYLAIRGSDGIGLDTLNDWVSNNAMFAVSNKYIPQAKLANKAMKEKIAELKGKAPGAIMDVTGHSLGTIVSSQAVVNLSYAELENVGQVVLFDGPDVSRSLEKMEGISAKKIQEAGKHVTYYVNPFDIVSMLNREKPWKDQFGKVNVIVPSKYTGTFDEQSSHDFGAFQIDSSGNPLVASESYHPELLTSGQDLARLEKKFIKNLLGEHYDSDKLGPVLKGALTGDLTRLIATLKACGISVTVNEAKKLYDNFQKDYKAIISKAKKDGLEWDRKNIASFHSRIKSASGSQRILLRTQMLYMATQLAEADVSEKVSATKKHISEAKDTIVEISTSTISSAEIMAMHLDQSEVDALVSDIKMSTVWNDGVETSDYEALDHYKTKMTTFTTNLVTVAQNLTAQDEQLAGDIVTNLS</sequence>
<evidence type="ECO:0000313" key="3">
    <source>
        <dbReference type="EMBL" id="RDY85221.1"/>
    </source>
</evidence>
<evidence type="ECO:0000256" key="1">
    <source>
        <dbReference type="SAM" id="MobiDB-lite"/>
    </source>
</evidence>
<evidence type="ECO:0000313" key="2">
    <source>
        <dbReference type="EMBL" id="OCM70631.1"/>
    </source>
</evidence>
<dbReference type="OMA" id="ANEAMHQ"/>
<dbReference type="SUPFAM" id="SSF53474">
    <property type="entry name" value="alpha/beta-Hydrolases"/>
    <property type="match status" value="1"/>
</dbReference>
<feature type="region of interest" description="Disordered" evidence="1">
    <location>
        <begin position="43"/>
        <end position="62"/>
    </location>
</feature>
<reference evidence="2 4" key="1">
    <citation type="journal article" date="2016" name="Sci. Rep.">
        <title>Serotype IV Streptococcus agalactiae ST-452 has arisen from large genomic recombination events between CC23 and the hypervirulent CC17 lineages.</title>
        <authorList>
            <person name="Campisi E."/>
            <person name="Rinaudo C.D."/>
            <person name="Donati C."/>
            <person name="Barucco M."/>
            <person name="Torricelli G."/>
            <person name="Edwards M.S."/>
            <person name="Baker C.J."/>
            <person name="Margarit I."/>
            <person name="Rosini R."/>
        </authorList>
    </citation>
    <scope>NUCLEOTIDE SEQUENCE [LARGE SCALE GENOMIC DNA]</scope>
    <source>
        <strain evidence="2 4">CZ-PW-140</strain>
    </source>
</reference>
<feature type="compositionally biased region" description="Polar residues" evidence="1">
    <location>
        <begin position="43"/>
        <end position="61"/>
    </location>
</feature>
<dbReference type="Proteomes" id="UP000256718">
    <property type="component" value="Unassembled WGS sequence"/>
</dbReference>
<evidence type="ECO:0000313" key="5">
    <source>
        <dbReference type="Proteomes" id="UP000256718"/>
    </source>
</evidence>
<evidence type="ECO:0000313" key="4">
    <source>
        <dbReference type="Proteomes" id="UP000093122"/>
    </source>
</evidence>
<dbReference type="EMBL" id="MAWT01000045">
    <property type="protein sequence ID" value="OCM70631.1"/>
    <property type="molecule type" value="Genomic_DNA"/>
</dbReference>
<dbReference type="Proteomes" id="UP000093122">
    <property type="component" value="Unassembled WGS sequence"/>
</dbReference>
<name>A0A0E1EKR6_STRAG</name>
<dbReference type="EMBL" id="QHGZ01000091">
    <property type="protein sequence ID" value="RDY85221.1"/>
    <property type="molecule type" value="Genomic_DNA"/>
</dbReference>
<dbReference type="AlphaFoldDB" id="A0A0E1EKR6"/>